<comment type="caution">
    <text evidence="2">The sequence shown here is derived from an EMBL/GenBank/DDBJ whole genome shotgun (WGS) entry which is preliminary data.</text>
</comment>
<gene>
    <name evidence="2" type="primary">Cni-D1014.4</name>
    <name evidence="2" type="synonym">Cnig_chr_V.g16556</name>
    <name evidence="2" type="ORF">B9Z55_016556</name>
</gene>
<dbReference type="EMBL" id="PDUG01000005">
    <property type="protein sequence ID" value="PIC22539.1"/>
    <property type="molecule type" value="Genomic_DNA"/>
</dbReference>
<dbReference type="STRING" id="1611254.A0A2G5T5S2"/>
<evidence type="ECO:0000256" key="1">
    <source>
        <dbReference type="SAM" id="Coils"/>
    </source>
</evidence>
<dbReference type="OrthoDB" id="5822666at2759"/>
<accession>A0A2G5T5S2</accession>
<evidence type="ECO:0000313" key="2">
    <source>
        <dbReference type="EMBL" id="PIC22539.1"/>
    </source>
</evidence>
<evidence type="ECO:0000313" key="3">
    <source>
        <dbReference type="Proteomes" id="UP000230233"/>
    </source>
</evidence>
<name>A0A2G5T5S2_9PELO</name>
<dbReference type="AlphaFoldDB" id="A0A2G5T5S2"/>
<keyword evidence="1" id="KW-0175">Coiled coil</keyword>
<feature type="coiled-coil region" evidence="1">
    <location>
        <begin position="20"/>
        <end position="126"/>
    </location>
</feature>
<sequence>MVDGAEGEEDPNVRYWKTKYDLLHEDYRRTKDRTEDLENRLLEIIEESDRKDHEKEERIRQLETQLEKANRRVEQLEATCFRYKNQGKGTAPTVQKEKIEEKSAELEAEEEDDDEVEQELQRVFVQRTLSAGSTRSSIDGITRSPEFHAGHHVICEYHKLPILSKGEGFIYGFRWNIANKIHIV</sequence>
<organism evidence="2 3">
    <name type="scientific">Caenorhabditis nigoni</name>
    <dbReference type="NCBI Taxonomy" id="1611254"/>
    <lineage>
        <taxon>Eukaryota</taxon>
        <taxon>Metazoa</taxon>
        <taxon>Ecdysozoa</taxon>
        <taxon>Nematoda</taxon>
        <taxon>Chromadorea</taxon>
        <taxon>Rhabditida</taxon>
        <taxon>Rhabditina</taxon>
        <taxon>Rhabditomorpha</taxon>
        <taxon>Rhabditoidea</taxon>
        <taxon>Rhabditidae</taxon>
        <taxon>Peloderinae</taxon>
        <taxon>Caenorhabditis</taxon>
    </lineage>
</organism>
<protein>
    <submittedName>
        <fullName evidence="2">Uncharacterized protein</fullName>
    </submittedName>
</protein>
<keyword evidence="3" id="KW-1185">Reference proteome</keyword>
<reference evidence="3" key="1">
    <citation type="submission" date="2017-10" db="EMBL/GenBank/DDBJ databases">
        <title>Rapid genome shrinkage in a self-fertile nematode reveals novel sperm competition proteins.</title>
        <authorList>
            <person name="Yin D."/>
            <person name="Schwarz E.M."/>
            <person name="Thomas C.G."/>
            <person name="Felde R.L."/>
            <person name="Korf I.F."/>
            <person name="Cutter A.D."/>
            <person name="Schartner C.M."/>
            <person name="Ralston E.J."/>
            <person name="Meyer B.J."/>
            <person name="Haag E.S."/>
        </authorList>
    </citation>
    <scope>NUCLEOTIDE SEQUENCE [LARGE SCALE GENOMIC DNA]</scope>
    <source>
        <strain evidence="3">JU1422</strain>
    </source>
</reference>
<proteinExistence type="predicted"/>
<dbReference type="Proteomes" id="UP000230233">
    <property type="component" value="Chromosome V"/>
</dbReference>